<dbReference type="GO" id="GO:0003677">
    <property type="term" value="F:DNA binding"/>
    <property type="evidence" value="ECO:0007669"/>
    <property type="project" value="UniProtKB-UniRule"/>
</dbReference>
<evidence type="ECO:0000256" key="10">
    <source>
        <dbReference type="PROSITE-ProRule" id="PRU01382"/>
    </source>
</evidence>
<dbReference type="AlphaFoldDB" id="A0A2P6QXS2"/>
<evidence type="ECO:0000313" key="15">
    <source>
        <dbReference type="EMBL" id="PRQ39005.1"/>
    </source>
</evidence>
<dbReference type="GO" id="GO:0005694">
    <property type="term" value="C:chromosome"/>
    <property type="evidence" value="ECO:0007669"/>
    <property type="project" value="InterPro"/>
</dbReference>
<dbReference type="InterPro" id="IPR008336">
    <property type="entry name" value="TopoI_DNA-bd_euk"/>
</dbReference>
<dbReference type="InterPro" id="IPR018521">
    <property type="entry name" value="TopoIB_AS"/>
</dbReference>
<keyword evidence="9" id="KW-0539">Nucleus</keyword>
<evidence type="ECO:0000256" key="7">
    <source>
        <dbReference type="ARBA" id="ARBA00023125"/>
    </source>
</evidence>
<evidence type="ECO:0000256" key="12">
    <source>
        <dbReference type="SAM" id="Coils"/>
    </source>
</evidence>
<dbReference type="InterPro" id="IPR014727">
    <property type="entry name" value="TopoI_cat_a/b-sub_euk"/>
</dbReference>
<dbReference type="FunFam" id="2.170.11.10:FF:000001">
    <property type="entry name" value="DNA topoisomerase I"/>
    <property type="match status" value="1"/>
</dbReference>
<dbReference type="Gene3D" id="2.170.11.10">
    <property type="entry name" value="DNA Topoisomerase I, domain 2"/>
    <property type="match status" value="1"/>
</dbReference>
<evidence type="ECO:0000256" key="6">
    <source>
        <dbReference type="ARBA" id="ARBA00023054"/>
    </source>
</evidence>
<dbReference type="InterPro" id="IPR001631">
    <property type="entry name" value="TopoI"/>
</dbReference>
<feature type="compositionally biased region" description="Low complexity" evidence="13">
    <location>
        <begin position="248"/>
        <end position="266"/>
    </location>
</feature>
<protein>
    <recommendedName>
        <fullName evidence="11">DNA topoisomerase I</fullName>
        <ecNumber evidence="11">5.6.2.1</ecNumber>
    </recommendedName>
    <alternativeName>
        <fullName evidence="11">DNA topoisomerase 1</fullName>
    </alternativeName>
</protein>
<dbReference type="SUPFAM" id="SSF56741">
    <property type="entry name" value="Eukaryotic DNA topoisomerase I, N-terminal DNA-binding fragment"/>
    <property type="match status" value="1"/>
</dbReference>
<reference evidence="15 16" key="1">
    <citation type="journal article" date="2018" name="Nat. Genet.">
        <title>The Rosa genome provides new insights in the design of modern roses.</title>
        <authorList>
            <person name="Bendahmane M."/>
        </authorList>
    </citation>
    <scope>NUCLEOTIDE SEQUENCE [LARGE SCALE GENOMIC DNA]</scope>
    <source>
        <strain evidence="16">cv. Old Blush</strain>
    </source>
</reference>
<name>A0A2P6QXS2_ROSCH</name>
<evidence type="ECO:0000259" key="14">
    <source>
        <dbReference type="SMART" id="SM00435"/>
    </source>
</evidence>
<evidence type="ECO:0000256" key="9">
    <source>
        <dbReference type="ARBA" id="ARBA00023242"/>
    </source>
</evidence>
<evidence type="ECO:0000256" key="4">
    <source>
        <dbReference type="ARBA" id="ARBA00022553"/>
    </source>
</evidence>
<dbReference type="PANTHER" id="PTHR10290:SF23">
    <property type="entry name" value="DNA TOPOISOMERASE 1 BETA"/>
    <property type="match status" value="1"/>
</dbReference>
<dbReference type="Proteomes" id="UP000238479">
    <property type="component" value="Chromosome 4"/>
</dbReference>
<evidence type="ECO:0000256" key="1">
    <source>
        <dbReference type="ARBA" id="ARBA00000213"/>
    </source>
</evidence>
<feature type="compositionally biased region" description="Polar residues" evidence="13">
    <location>
        <begin position="280"/>
        <end position="292"/>
    </location>
</feature>
<dbReference type="PROSITE" id="PS52038">
    <property type="entry name" value="TOPO_IB_2"/>
    <property type="match status" value="1"/>
</dbReference>
<keyword evidence="7 10" id="KW-0238">DNA-binding</keyword>
<dbReference type="OMA" id="HRWKEVK"/>
<feature type="coiled-coil region" evidence="12">
    <location>
        <begin position="708"/>
        <end position="742"/>
    </location>
</feature>
<dbReference type="PROSITE" id="PS00176">
    <property type="entry name" value="TOPO_IB_1"/>
    <property type="match status" value="1"/>
</dbReference>
<dbReference type="InterPro" id="IPR025834">
    <property type="entry name" value="TopoI_C_dom"/>
</dbReference>
<dbReference type="InterPro" id="IPR051062">
    <property type="entry name" value="Topoisomerase_IB"/>
</dbReference>
<dbReference type="InterPro" id="IPR013500">
    <property type="entry name" value="TopoI_cat_euk"/>
</dbReference>
<organism evidence="15 16">
    <name type="scientific">Rosa chinensis</name>
    <name type="common">China rose</name>
    <dbReference type="NCBI Taxonomy" id="74649"/>
    <lineage>
        <taxon>Eukaryota</taxon>
        <taxon>Viridiplantae</taxon>
        <taxon>Streptophyta</taxon>
        <taxon>Embryophyta</taxon>
        <taxon>Tracheophyta</taxon>
        <taxon>Spermatophyta</taxon>
        <taxon>Magnoliopsida</taxon>
        <taxon>eudicotyledons</taxon>
        <taxon>Gunneridae</taxon>
        <taxon>Pentapetalae</taxon>
        <taxon>rosids</taxon>
        <taxon>fabids</taxon>
        <taxon>Rosales</taxon>
        <taxon>Rosaceae</taxon>
        <taxon>Rosoideae</taxon>
        <taxon>Rosoideae incertae sedis</taxon>
        <taxon>Rosa</taxon>
    </lineage>
</organism>
<dbReference type="GO" id="GO:0006265">
    <property type="term" value="P:DNA topological change"/>
    <property type="evidence" value="ECO:0007669"/>
    <property type="project" value="UniProtKB-UniRule"/>
</dbReference>
<keyword evidence="4" id="KW-0597">Phosphoprotein</keyword>
<dbReference type="Pfam" id="PF01028">
    <property type="entry name" value="Topoisom_I"/>
    <property type="match status" value="1"/>
</dbReference>
<accession>A0A2P6QXS2</accession>
<dbReference type="FunFam" id="3.90.15.10:FF:000003">
    <property type="entry name" value="DNA topoisomerase I"/>
    <property type="match status" value="1"/>
</dbReference>
<feature type="coiled-coil region" evidence="12">
    <location>
        <begin position="385"/>
        <end position="413"/>
    </location>
</feature>
<dbReference type="GO" id="GO:0006260">
    <property type="term" value="P:DNA replication"/>
    <property type="evidence" value="ECO:0007669"/>
    <property type="project" value="TreeGrafter"/>
</dbReference>
<feature type="compositionally biased region" description="Polar residues" evidence="13">
    <location>
        <begin position="26"/>
        <end position="44"/>
    </location>
</feature>
<comment type="caution">
    <text evidence="15">The sequence shown here is derived from an EMBL/GenBank/DDBJ whole genome shotgun (WGS) entry which is preliminary data.</text>
</comment>
<evidence type="ECO:0000313" key="16">
    <source>
        <dbReference type="Proteomes" id="UP000238479"/>
    </source>
</evidence>
<dbReference type="InterPro" id="IPR014711">
    <property type="entry name" value="TopoI_cat_a-hlx-sub_euk"/>
</dbReference>
<keyword evidence="8 10" id="KW-0413">Isomerase</keyword>
<dbReference type="FunFam" id="1.10.132.10:FF:000002">
    <property type="entry name" value="DNA topoisomerase I"/>
    <property type="match status" value="1"/>
</dbReference>
<dbReference type="Gene3D" id="1.10.132.10">
    <property type="match status" value="1"/>
</dbReference>
<proteinExistence type="inferred from homology"/>
<feature type="active site" description="O-(3'-phospho-DNA)-tyrosine intermediate" evidence="10">
    <location>
        <position position="798"/>
    </location>
</feature>
<dbReference type="EC" id="5.6.2.1" evidence="11"/>
<dbReference type="CDD" id="cd00660">
    <property type="entry name" value="Topoisomer_IB_N"/>
    <property type="match status" value="1"/>
</dbReference>
<feature type="compositionally biased region" description="Polar residues" evidence="13">
    <location>
        <begin position="172"/>
        <end position="187"/>
    </location>
</feature>
<dbReference type="InterPro" id="IPR013034">
    <property type="entry name" value="DNA_topo_DNA_db_N_dom1"/>
</dbReference>
<comment type="catalytic activity">
    <reaction evidence="1 10 11">
        <text>ATP-independent breakage of single-stranded DNA, followed by passage and rejoining.</text>
        <dbReference type="EC" id="5.6.2.1"/>
    </reaction>
</comment>
<evidence type="ECO:0000256" key="2">
    <source>
        <dbReference type="ARBA" id="ARBA00004123"/>
    </source>
</evidence>
<keyword evidence="6 12" id="KW-0175">Coiled coil</keyword>
<dbReference type="Gene3D" id="1.10.10.41">
    <property type="entry name" value="Yeast DNA topoisomerase - domain 1"/>
    <property type="match status" value="1"/>
</dbReference>
<dbReference type="Pfam" id="PF02919">
    <property type="entry name" value="Topoisom_I_N"/>
    <property type="match status" value="1"/>
</dbReference>
<comment type="similarity">
    <text evidence="3 10 11">Belongs to the type IB topoisomerase family.</text>
</comment>
<dbReference type="InterPro" id="IPR013030">
    <property type="entry name" value="DNA_topo_DNA_db_N_dom2"/>
</dbReference>
<gene>
    <name evidence="15" type="ORF">RchiOBHm_Chr4g0420301</name>
</gene>
<feature type="compositionally biased region" description="Polar residues" evidence="13">
    <location>
        <begin position="54"/>
        <end position="65"/>
    </location>
</feature>
<evidence type="ECO:0000256" key="13">
    <source>
        <dbReference type="SAM" id="MobiDB-lite"/>
    </source>
</evidence>
<dbReference type="InterPro" id="IPR011010">
    <property type="entry name" value="DNA_brk_join_enz"/>
</dbReference>
<dbReference type="EMBL" id="PDCK01000042">
    <property type="protein sequence ID" value="PRQ39005.1"/>
    <property type="molecule type" value="Genomic_DNA"/>
</dbReference>
<feature type="compositionally biased region" description="Basic and acidic residues" evidence="13">
    <location>
        <begin position="96"/>
        <end position="109"/>
    </location>
</feature>
<dbReference type="InterPro" id="IPR036202">
    <property type="entry name" value="TopoI_DNA-bd_euk_N_sf"/>
</dbReference>
<dbReference type="SMART" id="SM00435">
    <property type="entry name" value="TOPEUc"/>
    <property type="match status" value="1"/>
</dbReference>
<evidence type="ECO:0000256" key="3">
    <source>
        <dbReference type="ARBA" id="ARBA00006645"/>
    </source>
</evidence>
<dbReference type="GO" id="GO:0005730">
    <property type="term" value="C:nucleolus"/>
    <property type="evidence" value="ECO:0007669"/>
    <property type="project" value="TreeGrafter"/>
</dbReference>
<dbReference type="CDD" id="cd00659">
    <property type="entry name" value="Topo_IB_C"/>
    <property type="match status" value="1"/>
</dbReference>
<evidence type="ECO:0000256" key="11">
    <source>
        <dbReference type="RuleBase" id="RU365101"/>
    </source>
</evidence>
<dbReference type="FunFam" id="1.10.10.41:FF:000001">
    <property type="entry name" value="DNA topoisomerase I"/>
    <property type="match status" value="1"/>
</dbReference>
<dbReference type="PRINTS" id="PR00416">
    <property type="entry name" value="EUTPISMRASEI"/>
</dbReference>
<dbReference type="Gramene" id="PRQ39005">
    <property type="protein sequence ID" value="PRQ39005"/>
    <property type="gene ID" value="RchiOBHm_Chr4g0420301"/>
</dbReference>
<feature type="compositionally biased region" description="Polar residues" evidence="13">
    <location>
        <begin position="1"/>
        <end position="11"/>
    </location>
</feature>
<dbReference type="SUPFAM" id="SSF56349">
    <property type="entry name" value="DNA breaking-rejoining enzymes"/>
    <property type="match status" value="1"/>
</dbReference>
<dbReference type="GO" id="GO:0007059">
    <property type="term" value="P:chromosome segregation"/>
    <property type="evidence" value="ECO:0007669"/>
    <property type="project" value="TreeGrafter"/>
</dbReference>
<dbReference type="STRING" id="74649.A0A2P6QXS2"/>
<evidence type="ECO:0000256" key="8">
    <source>
        <dbReference type="ARBA" id="ARBA00023235"/>
    </source>
</evidence>
<keyword evidence="5 10" id="KW-0799">Topoisomerase</keyword>
<dbReference type="InterPro" id="IPR013499">
    <property type="entry name" value="TopoI_euk"/>
</dbReference>
<dbReference type="GO" id="GO:0003917">
    <property type="term" value="F:DNA topoisomerase type I (single strand cut, ATP-independent) activity"/>
    <property type="evidence" value="ECO:0007669"/>
    <property type="project" value="UniProtKB-UniRule"/>
</dbReference>
<feature type="compositionally biased region" description="Polar residues" evidence="13">
    <location>
        <begin position="211"/>
        <end position="223"/>
    </location>
</feature>
<feature type="domain" description="DNA topoisomerase I eukaryotic-type" evidence="14">
    <location>
        <begin position="436"/>
        <end position="812"/>
    </location>
</feature>
<feature type="compositionally biased region" description="Polar residues" evidence="13">
    <location>
        <begin position="146"/>
        <end position="155"/>
    </location>
</feature>
<dbReference type="PANTHER" id="PTHR10290">
    <property type="entry name" value="DNA TOPOISOMERASE I"/>
    <property type="match status" value="1"/>
</dbReference>
<comment type="subcellular location">
    <subcellularLocation>
        <location evidence="2">Nucleus</location>
    </subcellularLocation>
</comment>
<dbReference type="Pfam" id="PF14370">
    <property type="entry name" value="Topo_C_assoc"/>
    <property type="match status" value="1"/>
</dbReference>
<feature type="region of interest" description="Disordered" evidence="13">
    <location>
        <begin position="1"/>
        <end position="296"/>
    </location>
</feature>
<comment type="function">
    <text evidence="11">Releases the supercoiling and torsional tension of DNA introduced during the DNA replication and transcription by transiently cleaving and rejoining one strand of the DNA duplex. Introduces a single-strand break via transesterification at the specific target site 5'-[CT]CCTTp site in duplex DNA. The scissile phosphodiester is attacked by the catalytic tyrosine of the enzyme, resulting in the formation of a DNA-(3'-phosphotyrosyl)-enzyme intermediate and the expulsion of a 5'-OH DNA strand. The free DNA strand then undergoes passage around the unbroken strand thus removing DNA supercoils. Finally, in the religation step, the DNA 5'-OH attacks the covalent intermediate to expel the active-site tyrosine and restore the DNA phosphodiester backbone.</text>
</comment>
<dbReference type="Gene3D" id="3.90.15.10">
    <property type="entry name" value="Topoisomerase I, Chain A, domain 3"/>
    <property type="match status" value="1"/>
</dbReference>
<sequence>MAYQNNINPNLSEDDEEPLVFKRSAASKQNQSNTDTKKLSSQRYDGQPRRVSDVHSSNGVNSSVQKGKMAPSTKASPGKSPTAIPKELSEQNKAISIKEENIPIEHPAEDNSDSDDEKPINSRLKAKINNVKKEDSDDEDDKPLSTRVNKSNVGTSGCKPSDAKERKPLVQKNGSSTIDKGKSSSLVSGKRPLDKANHAEQSAIKKPKIADSSTSIKSKQVSAKTELKADDDDMTLSQRMKKATSANKSSLTKKTVTKVSSSSIQKKIQKGKKTDKFSKYSKSTRQGPSSNDGQKKWTTLEHNGVIFPPPYKPHGVKMLYNGKPVNLTPEQEEVATMYAVMIDTEYVQKKTFRDNFWNDWRKLLGKNHVIQKLDACDFKPIYDWYQKEKEKKKQMSTEEKKAVKEEKLKQEEKYMWAVVDGVKEKVGNFRVEPPGLFRGRGEHPKSGKLKRRISPSEVTINIGKDAEVPECPIPGERWKEVRHDNTVTWLAFWNDPINPKEFKYVFLAASSALKGQSDKEKYEKARKLKDYIGDIRAAYTRDFTSRDPAKRQIAVATYLIDKLALRAGNEKDDDEADTVGCCTLKVENVKAIPPNSLEFNFLGKDSIRYENTVEVEPAVYKEIKKFQEGKKDSDDLFDKLDTSKLNAHLKELMPGLTAKVFRTYNASITLDNELYQETAEGDVLKKKVFYDTANKKVAIICNHQRAVSKSHESQMDKLKEKLSDLQSVLKELKTDLDRARNGKPPLKDADGKQKRNLTPEALQKKIADANKKIDKLKLDMQTKDDMKTIALGTSKINYLDPRITVAWCKRHEVPIEKIFQKALLAKFAWAMDVDPDFRF</sequence>
<keyword evidence="16" id="KW-1185">Reference proteome</keyword>
<evidence type="ECO:0000256" key="5">
    <source>
        <dbReference type="ARBA" id="ARBA00023029"/>
    </source>
</evidence>